<dbReference type="OrthoDB" id="3248909at2759"/>
<dbReference type="InterPro" id="IPR021840">
    <property type="entry name" value="DUF3433"/>
</dbReference>
<keyword evidence="2" id="KW-1133">Transmembrane helix</keyword>
<feature type="region of interest" description="Disordered" evidence="1">
    <location>
        <begin position="1"/>
        <end position="34"/>
    </location>
</feature>
<evidence type="ECO:0000313" key="3">
    <source>
        <dbReference type="EMBL" id="KAF9738553.1"/>
    </source>
</evidence>
<dbReference type="Pfam" id="PF11915">
    <property type="entry name" value="DUF3433"/>
    <property type="match status" value="2"/>
</dbReference>
<organism evidence="3 4">
    <name type="scientific">Paraphaeosphaeria minitans</name>
    <dbReference type="NCBI Taxonomy" id="565426"/>
    <lineage>
        <taxon>Eukaryota</taxon>
        <taxon>Fungi</taxon>
        <taxon>Dikarya</taxon>
        <taxon>Ascomycota</taxon>
        <taxon>Pezizomycotina</taxon>
        <taxon>Dothideomycetes</taxon>
        <taxon>Pleosporomycetidae</taxon>
        <taxon>Pleosporales</taxon>
        <taxon>Massarineae</taxon>
        <taxon>Didymosphaeriaceae</taxon>
        <taxon>Paraphaeosphaeria</taxon>
    </lineage>
</organism>
<protein>
    <submittedName>
        <fullName evidence="3">Uncharacterized protein</fullName>
    </submittedName>
</protein>
<comment type="caution">
    <text evidence="3">The sequence shown here is derived from an EMBL/GenBank/DDBJ whole genome shotgun (WGS) entry which is preliminary data.</text>
</comment>
<keyword evidence="4" id="KW-1185">Reference proteome</keyword>
<feature type="transmembrane region" description="Helical" evidence="2">
    <location>
        <begin position="183"/>
        <end position="206"/>
    </location>
</feature>
<evidence type="ECO:0000313" key="4">
    <source>
        <dbReference type="Proteomes" id="UP000756921"/>
    </source>
</evidence>
<dbReference type="Proteomes" id="UP000756921">
    <property type="component" value="Unassembled WGS sequence"/>
</dbReference>
<keyword evidence="2" id="KW-0812">Transmembrane</keyword>
<reference evidence="3" key="1">
    <citation type="journal article" date="2020" name="Mol. Plant Microbe Interact.">
        <title>Genome Sequence of the Biocontrol Agent Coniothyrium minitans strain Conio (IMI 134523).</title>
        <authorList>
            <person name="Patel D."/>
            <person name="Shittu T.A."/>
            <person name="Baroncelli R."/>
            <person name="Muthumeenakshi S."/>
            <person name="Osborne T.H."/>
            <person name="Janganan T.K."/>
            <person name="Sreenivasaprasad S."/>
        </authorList>
    </citation>
    <scope>NUCLEOTIDE SEQUENCE</scope>
    <source>
        <strain evidence="3">Conio</strain>
    </source>
</reference>
<name>A0A9P6GNY6_9PLEO</name>
<evidence type="ECO:0000256" key="2">
    <source>
        <dbReference type="SAM" id="Phobius"/>
    </source>
</evidence>
<keyword evidence="2" id="KW-0472">Membrane</keyword>
<feature type="transmembrane region" description="Helical" evidence="2">
    <location>
        <begin position="1323"/>
        <end position="1344"/>
    </location>
</feature>
<accession>A0A9P6GNY6</accession>
<feature type="compositionally biased region" description="Basic and acidic residues" evidence="1">
    <location>
        <begin position="1"/>
        <end position="10"/>
    </location>
</feature>
<dbReference type="PANTHER" id="PTHR37544:SF3">
    <property type="entry name" value="SPRAY"/>
    <property type="match status" value="1"/>
</dbReference>
<dbReference type="PANTHER" id="PTHR37544">
    <property type="entry name" value="SPRAY-RELATED"/>
    <property type="match status" value="1"/>
</dbReference>
<feature type="transmembrane region" description="Helical" evidence="2">
    <location>
        <begin position="570"/>
        <end position="591"/>
    </location>
</feature>
<proteinExistence type="predicted"/>
<feature type="transmembrane region" description="Helical" evidence="2">
    <location>
        <begin position="113"/>
        <end position="131"/>
    </location>
</feature>
<gene>
    <name evidence="3" type="ORF">PMIN01_03836</name>
</gene>
<evidence type="ECO:0000256" key="1">
    <source>
        <dbReference type="SAM" id="MobiDB-lite"/>
    </source>
</evidence>
<feature type="transmembrane region" description="Helical" evidence="2">
    <location>
        <begin position="73"/>
        <end position="93"/>
    </location>
</feature>
<sequence>MADTRHRPEDVQISPYLPPNYSRESDALHPNNEKNTNIATHSVTSLDRSFASSGSCKNSTSAEWRPYTLRWSLVWIPTATSLILAIVVGLLYWRSHKNHGLCSEASVVVGWRFAPTLVAVLWAQLITMLFNDIQRTEPFARLARPHGSVPPASRTILEGPRQVWTAFAHAFNKKHNGGKRSWIIIWASVVLVLSSIIISLSSALLASEETNMWQPLQAKRLIPEKASALEPSVKRDTYFRTTGAILQNVTTSPWISDEYAILPFWPEGSIADPWDAQYNSTPQTWEANTTVFRNDLQCSPLRLAATDVWSYDYDYYNMTNHEYRMSIRLENDAGCKYNMSFNASDKYDFNSWEGGSWSDLNTFVFENDYAVTSSDIDNRPLPWKPTYNDKCHGDEIMVMSSQWIRTDWEPLSNVTAKFPSNLTVSGYLCESSHTMANIKVRVSTSASDFHVEFDIGAFQGAQKEVPPSVLDTSKFTKAYTDPYWYEVIPKLNFGSATPSGAMALLATQYDFDFYKMKNDTKLPELAARVQRRHSGEILRTSLNALGVSQTEAITGSLMASERRITVRMEAAAALVALFASCFFTMLGVIWLSTVRRRPLHLTHEPATVLGIVSLVSSNPSVLASLRDLDQASTAELRSVLKGRFFSTSHGHLREVCEDGQLETPDPAPRIPTLAEKESPLWVKIRALLGLIIFIGLLIMAITVVHRFASDSDLKKGFFTYHLNINALGHLGSFTPFSIIPTTLAVLLGLWWNALDVTFRSLQPYVAMSQAPREISRGAYISYQSTYWLWATGKAAKNKHWLLSLVTLGTFLAQAFTIATSALFEQTTGVINDAVKLNRSLELRQIPYLRMVNETYPPTYGGSRGAYGYPYVGTVLEDLFGNLTNNWLYSGVIQATMNGSEPKWSKDGWSFVPVDLSDLKNRQTATSDTDSDQSDAYGAPINITMTTPAIRGRVECYQPEEIRNGSTNWNYNTTWTDPDTNQTKKVNMPATSMFGGPTLPDSRYVSCCYNHTDSSLNGSAPLPLALGYWTQDFANTSEYVSASLNNFTVKWVAGDGASLDGLMSDQETLYFPNIPNIQAVKCMPVFEKAEADIVVDKQGGSVLSYHILGEPTPDDGAWTDAFVLHALSDPNDPAVKKEIKDTSNLCDPDFPCLPMVMQNITTSYGNLFMNSLLRASRLQSLANSGANHGPPLGGDTADMVFNIQDNVTGLNLDFMSYAAYVQADRDPKALLDLNYMLESTQRIFTLFFQHYVSSTYSLKTGGWAYQPIGANQDGLGAANETFPQFNPDGTRAKEVSELPAEHTNRTASATMSTRVEVLHMNPKAVWLCVALLIWLALTAILVCALQRWFFGDLRRNVESIADVLVLVAGSERLLAAVEKLGVEGLLKSDVQTRLGWFRTDDGRMRWGIEIAEEGEILMK</sequence>
<feature type="transmembrane region" description="Helical" evidence="2">
    <location>
        <begin position="686"/>
        <end position="708"/>
    </location>
</feature>
<feature type="transmembrane region" description="Helical" evidence="2">
    <location>
        <begin position="728"/>
        <end position="751"/>
    </location>
</feature>
<feature type="transmembrane region" description="Helical" evidence="2">
    <location>
        <begin position="800"/>
        <end position="823"/>
    </location>
</feature>
<dbReference type="EMBL" id="WJXW01000003">
    <property type="protein sequence ID" value="KAF9738553.1"/>
    <property type="molecule type" value="Genomic_DNA"/>
</dbReference>